<dbReference type="EC" id="5.4.99.-" evidence="4"/>
<comment type="similarity">
    <text evidence="1 4">Belongs to the terpene cyclase/mutase family.</text>
</comment>
<evidence type="ECO:0000256" key="3">
    <source>
        <dbReference type="ARBA" id="ARBA00023235"/>
    </source>
</evidence>
<dbReference type="InterPro" id="IPR018333">
    <property type="entry name" value="Squalene_cyclase"/>
</dbReference>
<dbReference type="PROSITE" id="PS01074">
    <property type="entry name" value="TERPENE_SYNTHASES"/>
    <property type="match status" value="1"/>
</dbReference>
<name>A0AAD5U961_9FUNG</name>
<dbReference type="Gene3D" id="6.20.120.20">
    <property type="match status" value="1"/>
</dbReference>
<keyword evidence="2" id="KW-0677">Repeat</keyword>
<keyword evidence="8" id="KW-1185">Reference proteome</keyword>
<protein>
    <recommendedName>
        <fullName evidence="4">Terpene cyclase/mutase family member</fullName>
        <ecNumber evidence="4">5.4.99.-</ecNumber>
    </recommendedName>
</protein>
<dbReference type="GO" id="GO:0016104">
    <property type="term" value="P:triterpenoid biosynthetic process"/>
    <property type="evidence" value="ECO:0007669"/>
    <property type="project" value="InterPro"/>
</dbReference>
<organism evidence="7 8">
    <name type="scientific">Clydaea vesicula</name>
    <dbReference type="NCBI Taxonomy" id="447962"/>
    <lineage>
        <taxon>Eukaryota</taxon>
        <taxon>Fungi</taxon>
        <taxon>Fungi incertae sedis</taxon>
        <taxon>Chytridiomycota</taxon>
        <taxon>Chytridiomycota incertae sedis</taxon>
        <taxon>Chytridiomycetes</taxon>
        <taxon>Lobulomycetales</taxon>
        <taxon>Lobulomycetaceae</taxon>
        <taxon>Clydaea</taxon>
    </lineage>
</organism>
<accession>A0AAD5U961</accession>
<dbReference type="InterPro" id="IPR008930">
    <property type="entry name" value="Terpenoid_cyclase/PrenylTrfase"/>
</dbReference>
<dbReference type="EMBL" id="JADGJW010000072">
    <property type="protein sequence ID" value="KAJ3225057.1"/>
    <property type="molecule type" value="Genomic_DNA"/>
</dbReference>
<dbReference type="Pfam" id="PF13249">
    <property type="entry name" value="SQHop_cyclase_N"/>
    <property type="match status" value="1"/>
</dbReference>
<sequence>MKSFQQEETLYKSEDLHKWRLKVEDGRQTWHYLQSIEEEKNWPQTECDKYWLGILKDDTSLKKNDCLTAKECARIGFKFFSKLQTDDGHWAGEYGGPMFLLPGYVIAMYVTNSPYPAGYQKEIIRYLKNRANREDGGFGIHIEGVSTVFGTALNYVALRLLGTDAEDPVCQKARATLYRLGGAVGIPSWGKFWLAILNCYEWEGMNPVPTEPWLLPYITPIHPAKMWIHTRQVYLPMGYLYCAKFKAKENKLIQQLRSELYVEDYFDIYWPSQKNNCAKVDLYSPHTVLHDFCFAALSIYEQLPNSWIRERAQKVALEHIRQEDLNTDYACLGPVNKVMNMLVSWLVDGPESVAFKKHLERNNDFLWMANDGMRMNGTNGSQLWDTAFTCQALVESGLSNEKEFEKNVLKALQFLNITQIQENMKDHEKYYRHISKGAWPFSTKTQSYTVSDCTAEGLKAVIMLQNLSYTPKLISEKRMEDAVNVLLSMQNADGGFASYELIRGYQWLEWLNPAEVFDGSWFGSWAICYTYACFFGVESLASAGEFYSNSDSVKRACDFIVSKQMNDGGWGEKYKACELGEWVNHEKSQVVNTAWAVLALMAAKYPNKDIIRRGVQVFA</sequence>
<dbReference type="NCBIfam" id="TIGR01787">
    <property type="entry name" value="squalene_cyclas"/>
    <property type="match status" value="1"/>
</dbReference>
<dbReference type="GO" id="GO:0005811">
    <property type="term" value="C:lipid droplet"/>
    <property type="evidence" value="ECO:0007669"/>
    <property type="project" value="InterPro"/>
</dbReference>
<feature type="domain" description="Squalene cyclase C-terminal" evidence="5">
    <location>
        <begin position="381"/>
        <end position="500"/>
    </location>
</feature>
<feature type="domain" description="Squalene cyclase N-terminal" evidence="6">
    <location>
        <begin position="79"/>
        <end position="325"/>
    </location>
</feature>
<dbReference type="PANTHER" id="PTHR11764">
    <property type="entry name" value="TERPENE CYCLASE/MUTASE FAMILY MEMBER"/>
    <property type="match status" value="1"/>
</dbReference>
<evidence type="ECO:0000256" key="2">
    <source>
        <dbReference type="ARBA" id="ARBA00022737"/>
    </source>
</evidence>
<dbReference type="GO" id="GO:0006695">
    <property type="term" value="P:cholesterol biosynthetic process"/>
    <property type="evidence" value="ECO:0007669"/>
    <property type="project" value="TreeGrafter"/>
</dbReference>
<evidence type="ECO:0000313" key="8">
    <source>
        <dbReference type="Proteomes" id="UP001211065"/>
    </source>
</evidence>
<dbReference type="SUPFAM" id="SSF48239">
    <property type="entry name" value="Terpenoid cyclases/Protein prenyltransferases"/>
    <property type="match status" value="2"/>
</dbReference>
<evidence type="ECO:0000256" key="1">
    <source>
        <dbReference type="ARBA" id="ARBA00009755"/>
    </source>
</evidence>
<evidence type="ECO:0000259" key="5">
    <source>
        <dbReference type="Pfam" id="PF13243"/>
    </source>
</evidence>
<proteinExistence type="inferred from homology"/>
<dbReference type="FunFam" id="1.50.10.20:FF:000002">
    <property type="entry name" value="Terpene cyclase/mutase family member"/>
    <property type="match status" value="1"/>
</dbReference>
<feature type="domain" description="Squalene cyclase C-terminal" evidence="5">
    <location>
        <begin position="508"/>
        <end position="617"/>
    </location>
</feature>
<evidence type="ECO:0000259" key="6">
    <source>
        <dbReference type="Pfam" id="PF13249"/>
    </source>
</evidence>
<comment type="caution">
    <text evidence="7">The sequence shown here is derived from an EMBL/GenBank/DDBJ whole genome shotgun (WGS) entry which is preliminary data.</text>
</comment>
<dbReference type="PANTHER" id="PTHR11764:SF20">
    <property type="entry name" value="LANOSTEROL SYNTHASE"/>
    <property type="match status" value="1"/>
</dbReference>
<reference evidence="7" key="1">
    <citation type="submission" date="2020-05" db="EMBL/GenBank/DDBJ databases">
        <title>Phylogenomic resolution of chytrid fungi.</title>
        <authorList>
            <person name="Stajich J.E."/>
            <person name="Amses K."/>
            <person name="Simmons R."/>
            <person name="Seto K."/>
            <person name="Myers J."/>
            <person name="Bonds A."/>
            <person name="Quandt C.A."/>
            <person name="Barry K."/>
            <person name="Liu P."/>
            <person name="Grigoriev I."/>
            <person name="Longcore J.E."/>
            <person name="James T.Y."/>
        </authorList>
    </citation>
    <scope>NUCLEOTIDE SEQUENCE</scope>
    <source>
        <strain evidence="7">JEL0476</strain>
    </source>
</reference>
<dbReference type="Pfam" id="PF13243">
    <property type="entry name" value="SQHop_cyclase_C"/>
    <property type="match status" value="2"/>
</dbReference>
<dbReference type="InterPro" id="IPR002365">
    <property type="entry name" value="Terpene_synthase_CS"/>
</dbReference>
<dbReference type="CDD" id="cd02892">
    <property type="entry name" value="SQCY_1"/>
    <property type="match status" value="1"/>
</dbReference>
<gene>
    <name evidence="7" type="primary">ERG7</name>
    <name evidence="7" type="ORF">HK099_007432</name>
</gene>
<dbReference type="InterPro" id="IPR032696">
    <property type="entry name" value="SQ_cyclase_C"/>
</dbReference>
<dbReference type="InterPro" id="IPR032697">
    <property type="entry name" value="SQ_cyclase_N"/>
</dbReference>
<evidence type="ECO:0000313" key="7">
    <source>
        <dbReference type="EMBL" id="KAJ3225057.1"/>
    </source>
</evidence>
<dbReference type="Proteomes" id="UP001211065">
    <property type="component" value="Unassembled WGS sequence"/>
</dbReference>
<dbReference type="Gene3D" id="1.50.10.20">
    <property type="match status" value="2"/>
</dbReference>
<dbReference type="AlphaFoldDB" id="A0AAD5U961"/>
<dbReference type="GO" id="GO:0000250">
    <property type="term" value="F:lanosterol synthase activity"/>
    <property type="evidence" value="ECO:0007669"/>
    <property type="project" value="TreeGrafter"/>
</dbReference>
<keyword evidence="3 4" id="KW-0413">Isomerase</keyword>
<evidence type="ECO:0000256" key="4">
    <source>
        <dbReference type="RuleBase" id="RU362003"/>
    </source>
</evidence>